<proteinExistence type="predicted"/>
<name>A0A895XX12_9ACTN</name>
<dbReference type="EMBL" id="CP070496">
    <property type="protein sequence ID" value="QSB06760.1"/>
    <property type="molecule type" value="Genomic_DNA"/>
</dbReference>
<accession>A0A895XX12</accession>
<dbReference type="InterPro" id="IPR006439">
    <property type="entry name" value="HAD-SF_hydro_IA"/>
</dbReference>
<dbReference type="KEGG" id="nav:JQS30_07695"/>
<keyword evidence="2" id="KW-1185">Reference proteome</keyword>
<dbReference type="PANTHER" id="PTHR46649:SF4">
    <property type="entry name" value="HALOACID DEHALOGENASE-LIKE HYDROLASE (HAD) SUPERFAMILY PROTEIN"/>
    <property type="match status" value="1"/>
</dbReference>
<dbReference type="Proteomes" id="UP000662939">
    <property type="component" value="Chromosome"/>
</dbReference>
<dbReference type="PRINTS" id="PR00413">
    <property type="entry name" value="HADHALOGNASE"/>
</dbReference>
<sequence>MHEGSSHSGHQFDKPGIGAVLFDFHGTLAQVESLTKSVTLAAERCGRTLSHLEATALAESVGAQGWVGTGIAPRVRPHFAAAWADRDLSEEAHREAFTALIDQAHGTFDGFAEALYDRLLTPDGWVAFADTIPTLMGLKAQGFPIALVSNIGFDARPIIKHLGFDHLIDAWILSYEVGYCKPDARIFYEACLALMVEPRRSLMVGDTLADAGANELGCRTYLLPHAGPGETLGLDAVIKLASSCP</sequence>
<evidence type="ECO:0000313" key="1">
    <source>
        <dbReference type="EMBL" id="QSB06760.1"/>
    </source>
</evidence>
<dbReference type="InterPro" id="IPR036412">
    <property type="entry name" value="HAD-like_sf"/>
</dbReference>
<organism evidence="1 2">
    <name type="scientific">Natronoglycomyces albus</name>
    <dbReference type="NCBI Taxonomy" id="2811108"/>
    <lineage>
        <taxon>Bacteria</taxon>
        <taxon>Bacillati</taxon>
        <taxon>Actinomycetota</taxon>
        <taxon>Actinomycetes</taxon>
        <taxon>Glycomycetales</taxon>
        <taxon>Glycomycetaceae</taxon>
        <taxon>Natronoglycomyces</taxon>
    </lineage>
</organism>
<dbReference type="InterPro" id="IPR023214">
    <property type="entry name" value="HAD_sf"/>
</dbReference>
<dbReference type="Pfam" id="PF00702">
    <property type="entry name" value="Hydrolase"/>
    <property type="match status" value="1"/>
</dbReference>
<dbReference type="SUPFAM" id="SSF56784">
    <property type="entry name" value="HAD-like"/>
    <property type="match status" value="1"/>
</dbReference>
<dbReference type="SFLD" id="SFLDG01129">
    <property type="entry name" value="C1.5:_HAD__Beta-PGM__Phosphata"/>
    <property type="match status" value="1"/>
</dbReference>
<dbReference type="PANTHER" id="PTHR46649">
    <property type="match status" value="1"/>
</dbReference>
<keyword evidence="1" id="KW-0378">Hydrolase</keyword>
<evidence type="ECO:0000313" key="2">
    <source>
        <dbReference type="Proteomes" id="UP000662939"/>
    </source>
</evidence>
<reference evidence="1" key="1">
    <citation type="submission" date="2021-02" db="EMBL/GenBank/DDBJ databases">
        <title>Natronoglycomyces albus gen. nov., sp. nov, a haloalkaliphilic actinobacterium from a soda solonchak soil.</title>
        <authorList>
            <person name="Sorokin D.Y."/>
            <person name="Khijniak T.V."/>
            <person name="Zakharycheva A.P."/>
            <person name="Boueva O.V."/>
            <person name="Ariskina E.V."/>
            <person name="Hahnke R.L."/>
            <person name="Bunk B."/>
            <person name="Sproer C."/>
            <person name="Schumann P."/>
            <person name="Evtushenko L.I."/>
            <person name="Kublanov I.V."/>
        </authorList>
    </citation>
    <scope>NUCLEOTIDE SEQUENCE</scope>
    <source>
        <strain evidence="1">DSM 106290</strain>
    </source>
</reference>
<dbReference type="AlphaFoldDB" id="A0A895XX12"/>
<dbReference type="RefSeq" id="WP_213172769.1">
    <property type="nucleotide sequence ID" value="NZ_CP070496.1"/>
</dbReference>
<protein>
    <submittedName>
        <fullName evidence="1">HAD family hydrolase</fullName>
    </submittedName>
</protein>
<dbReference type="SFLD" id="SFLDS00003">
    <property type="entry name" value="Haloacid_Dehalogenase"/>
    <property type="match status" value="1"/>
</dbReference>
<dbReference type="GO" id="GO:0016787">
    <property type="term" value="F:hydrolase activity"/>
    <property type="evidence" value="ECO:0007669"/>
    <property type="project" value="UniProtKB-KW"/>
</dbReference>
<gene>
    <name evidence="1" type="ORF">JQS30_07695</name>
</gene>
<dbReference type="Gene3D" id="3.40.50.1000">
    <property type="entry name" value="HAD superfamily/HAD-like"/>
    <property type="match status" value="1"/>
</dbReference>